<dbReference type="RefSeq" id="WP_013686425.1">
    <property type="nucleotide sequence ID" value="NC_015321.1"/>
</dbReference>
<evidence type="ECO:0000256" key="1">
    <source>
        <dbReference type="SAM" id="Phobius"/>
    </source>
</evidence>
<proteinExistence type="predicted"/>
<keyword evidence="3" id="KW-1185">Reference proteome</keyword>
<gene>
    <name evidence="2" type="ordered locus">Fluta_1662</name>
</gene>
<dbReference type="EMBL" id="CP002542">
    <property type="protein sequence ID" value="AEA43654.1"/>
    <property type="molecule type" value="Genomic_DNA"/>
</dbReference>
<dbReference type="OrthoDB" id="678747at2"/>
<keyword evidence="1" id="KW-0812">Transmembrane</keyword>
<dbReference type="Proteomes" id="UP000007463">
    <property type="component" value="Chromosome"/>
</dbReference>
<name>F2IGN7_FLUTR</name>
<keyword evidence="1" id="KW-0472">Membrane</keyword>
<evidence type="ECO:0000313" key="3">
    <source>
        <dbReference type="Proteomes" id="UP000007463"/>
    </source>
</evidence>
<feature type="transmembrane region" description="Helical" evidence="1">
    <location>
        <begin position="44"/>
        <end position="64"/>
    </location>
</feature>
<protein>
    <submittedName>
        <fullName evidence="2">Uncharacterized protein</fullName>
    </submittedName>
</protein>
<keyword evidence="1" id="KW-1133">Transmembrane helix</keyword>
<dbReference type="HOGENOM" id="CLU_2616838_0_0_10"/>
<dbReference type="KEGG" id="fte:Fluta_1662"/>
<reference evidence="2 3" key="1">
    <citation type="journal article" date="2011" name="Stand. Genomic Sci.">
        <title>Complete genome sequence of the gliding freshwater bacterium Fluviicola taffensis type strain (RW262).</title>
        <authorList>
            <person name="Woyke T."/>
            <person name="Chertkov O."/>
            <person name="Lapidus A."/>
            <person name="Nolan M."/>
            <person name="Lucas S."/>
            <person name="Del Rio T.G."/>
            <person name="Tice H."/>
            <person name="Cheng J.F."/>
            <person name="Tapia R."/>
            <person name="Han C."/>
            <person name="Goodwin L."/>
            <person name="Pitluck S."/>
            <person name="Liolios K."/>
            <person name="Pagani I."/>
            <person name="Ivanova N."/>
            <person name="Huntemann M."/>
            <person name="Mavromatis K."/>
            <person name="Mikhailova N."/>
            <person name="Pati A."/>
            <person name="Chen A."/>
            <person name="Palaniappan K."/>
            <person name="Land M."/>
            <person name="Hauser L."/>
            <person name="Brambilla E.M."/>
            <person name="Rohde M."/>
            <person name="Mwirichia R."/>
            <person name="Sikorski J."/>
            <person name="Tindall B.J."/>
            <person name="Goker M."/>
            <person name="Bristow J."/>
            <person name="Eisen J.A."/>
            <person name="Markowitz V."/>
            <person name="Hugenholtz P."/>
            <person name="Klenk H.P."/>
            <person name="Kyrpides N.C."/>
        </authorList>
    </citation>
    <scope>NUCLEOTIDE SEQUENCE [LARGE SCALE GENOMIC DNA]</scope>
    <source>
        <strain evidence="3">DSM 16823 / RW262 / RW262</strain>
    </source>
</reference>
<organism evidence="2 3">
    <name type="scientific">Fluviicola taffensis (strain DSM 16823 / NCIMB 13979 / RW262)</name>
    <dbReference type="NCBI Taxonomy" id="755732"/>
    <lineage>
        <taxon>Bacteria</taxon>
        <taxon>Pseudomonadati</taxon>
        <taxon>Bacteroidota</taxon>
        <taxon>Flavobacteriia</taxon>
        <taxon>Flavobacteriales</taxon>
        <taxon>Crocinitomicaceae</taxon>
        <taxon>Fluviicola</taxon>
    </lineage>
</organism>
<accession>F2IGN7</accession>
<sequence precursor="true">MKNRVFLLAIALIFVDFAFGQGCSQCKLLAQQGSELDANSFGSSINSGILFLIAIPYLILMFFFRKQIARFFKRKKTA</sequence>
<evidence type="ECO:0000313" key="2">
    <source>
        <dbReference type="EMBL" id="AEA43654.1"/>
    </source>
</evidence>
<reference evidence="3" key="2">
    <citation type="submission" date="2011-02" db="EMBL/GenBank/DDBJ databases">
        <title>The complete genome of Fluviicola taffensis DSM 16823.</title>
        <authorList>
            <consortium name="US DOE Joint Genome Institute (JGI-PGF)"/>
            <person name="Lucas S."/>
            <person name="Copeland A."/>
            <person name="Lapidus A."/>
            <person name="Bruce D."/>
            <person name="Goodwin L."/>
            <person name="Pitluck S."/>
            <person name="Kyrpides N."/>
            <person name="Mavromatis K."/>
            <person name="Ivanova N."/>
            <person name="Mikhailova N."/>
            <person name="Pagani I."/>
            <person name="Chertkov O."/>
            <person name="Detter J.C."/>
            <person name="Han C."/>
            <person name="Tapia R."/>
            <person name="Land M."/>
            <person name="Hauser L."/>
            <person name="Markowitz V."/>
            <person name="Cheng J.-F."/>
            <person name="Hugenholtz P."/>
            <person name="Woyke T."/>
            <person name="Wu D."/>
            <person name="Tindall B."/>
            <person name="Pomrenke H.G."/>
            <person name="Brambilla E."/>
            <person name="Klenk H.-P."/>
            <person name="Eisen J.A."/>
        </authorList>
    </citation>
    <scope>NUCLEOTIDE SEQUENCE [LARGE SCALE GENOMIC DNA]</scope>
    <source>
        <strain evidence="3">DSM 16823 / RW262 / RW262</strain>
    </source>
</reference>
<dbReference type="AlphaFoldDB" id="F2IGN7"/>